<sequence length="164" mass="18245">MSPTPTQLLFSITGIYTSANPALCIIYPSHFDISKPSDPLKSFRHQQTESSLDSTPVINTSANSSPLYILSQSPRHHQTQSSIDSIPVINTSANPVLYRFYPSHPDNSKSILLWILSQSARHHQTQSSIDSIPVINTSPNPVLYRFFTSHPDISKPSPLYILSQ</sequence>
<gene>
    <name evidence="1" type="ORF">RRG08_007034</name>
</gene>
<name>A0AAE0ZIL3_9GAST</name>
<protein>
    <submittedName>
        <fullName evidence="1">Uncharacterized protein</fullName>
    </submittedName>
</protein>
<dbReference type="EMBL" id="JAWDGP010003866">
    <property type="protein sequence ID" value="KAK3770123.1"/>
    <property type="molecule type" value="Genomic_DNA"/>
</dbReference>
<evidence type="ECO:0000313" key="2">
    <source>
        <dbReference type="Proteomes" id="UP001283361"/>
    </source>
</evidence>
<comment type="caution">
    <text evidence="1">The sequence shown here is derived from an EMBL/GenBank/DDBJ whole genome shotgun (WGS) entry which is preliminary data.</text>
</comment>
<organism evidence="1 2">
    <name type="scientific">Elysia crispata</name>
    <name type="common">lettuce slug</name>
    <dbReference type="NCBI Taxonomy" id="231223"/>
    <lineage>
        <taxon>Eukaryota</taxon>
        <taxon>Metazoa</taxon>
        <taxon>Spiralia</taxon>
        <taxon>Lophotrochozoa</taxon>
        <taxon>Mollusca</taxon>
        <taxon>Gastropoda</taxon>
        <taxon>Heterobranchia</taxon>
        <taxon>Euthyneura</taxon>
        <taxon>Panpulmonata</taxon>
        <taxon>Sacoglossa</taxon>
        <taxon>Placobranchoidea</taxon>
        <taxon>Plakobranchidae</taxon>
        <taxon>Elysia</taxon>
    </lineage>
</organism>
<keyword evidence="2" id="KW-1185">Reference proteome</keyword>
<reference evidence="1" key="1">
    <citation type="journal article" date="2023" name="G3 (Bethesda)">
        <title>A reference genome for the long-term kleptoplast-retaining sea slug Elysia crispata morphotype clarki.</title>
        <authorList>
            <person name="Eastman K.E."/>
            <person name="Pendleton A.L."/>
            <person name="Shaikh M.A."/>
            <person name="Suttiyut T."/>
            <person name="Ogas R."/>
            <person name="Tomko P."/>
            <person name="Gavelis G."/>
            <person name="Widhalm J.R."/>
            <person name="Wisecaver J.H."/>
        </authorList>
    </citation>
    <scope>NUCLEOTIDE SEQUENCE</scope>
    <source>
        <strain evidence="1">ECLA1</strain>
    </source>
</reference>
<accession>A0AAE0ZIL3</accession>
<dbReference type="Proteomes" id="UP001283361">
    <property type="component" value="Unassembled WGS sequence"/>
</dbReference>
<proteinExistence type="predicted"/>
<dbReference type="AlphaFoldDB" id="A0AAE0ZIL3"/>
<evidence type="ECO:0000313" key="1">
    <source>
        <dbReference type="EMBL" id="KAK3770123.1"/>
    </source>
</evidence>